<protein>
    <submittedName>
        <fullName evidence="1">Uncharacterized protein</fullName>
    </submittedName>
</protein>
<organism evidence="1 2">
    <name type="scientific">Prunus dulcis</name>
    <name type="common">Almond</name>
    <name type="synonym">Amygdalus dulcis</name>
    <dbReference type="NCBI Taxonomy" id="3755"/>
    <lineage>
        <taxon>Eukaryota</taxon>
        <taxon>Viridiplantae</taxon>
        <taxon>Streptophyta</taxon>
        <taxon>Embryophyta</taxon>
        <taxon>Tracheophyta</taxon>
        <taxon>Spermatophyta</taxon>
        <taxon>Magnoliopsida</taxon>
        <taxon>eudicotyledons</taxon>
        <taxon>Gunneridae</taxon>
        <taxon>Pentapetalae</taxon>
        <taxon>rosids</taxon>
        <taxon>fabids</taxon>
        <taxon>Rosales</taxon>
        <taxon>Rosaceae</taxon>
        <taxon>Amygdaloideae</taxon>
        <taxon>Amygdaleae</taxon>
        <taxon>Prunus</taxon>
    </lineage>
</organism>
<dbReference type="GO" id="GO:0003676">
    <property type="term" value="F:nucleic acid binding"/>
    <property type="evidence" value="ECO:0007669"/>
    <property type="project" value="InterPro"/>
</dbReference>
<dbReference type="AlphaFoldDB" id="A0AAD4VF69"/>
<evidence type="ECO:0000313" key="2">
    <source>
        <dbReference type="Proteomes" id="UP001054821"/>
    </source>
</evidence>
<accession>A0AAD4VF69</accession>
<dbReference type="PANTHER" id="PTHR48475:SF1">
    <property type="entry name" value="RNASE H TYPE-1 DOMAIN-CONTAINING PROTEIN"/>
    <property type="match status" value="1"/>
</dbReference>
<reference evidence="1 2" key="1">
    <citation type="journal article" date="2022" name="G3 (Bethesda)">
        <title>Whole-genome sequence and methylome profiling of the almond [Prunus dulcis (Mill.) D.A. Webb] cultivar 'Nonpareil'.</title>
        <authorList>
            <person name="D'Amico-Willman K.M."/>
            <person name="Ouma W.Z."/>
            <person name="Meulia T."/>
            <person name="Sideli G.M."/>
            <person name="Gradziel T.M."/>
            <person name="Fresnedo-Ramirez J."/>
        </authorList>
    </citation>
    <scope>NUCLEOTIDE SEQUENCE [LARGE SCALE GENOMIC DNA]</scope>
    <source>
        <strain evidence="1">Clone GOH B32 T37-40</strain>
    </source>
</reference>
<comment type="caution">
    <text evidence="1">The sequence shown here is derived from an EMBL/GenBank/DDBJ whole genome shotgun (WGS) entry which is preliminary data.</text>
</comment>
<keyword evidence="2" id="KW-1185">Reference proteome</keyword>
<dbReference type="PANTHER" id="PTHR48475">
    <property type="entry name" value="RIBONUCLEASE H"/>
    <property type="match status" value="1"/>
</dbReference>
<dbReference type="EMBL" id="JAJFAZ020000006">
    <property type="protein sequence ID" value="KAI5323366.1"/>
    <property type="molecule type" value="Genomic_DNA"/>
</dbReference>
<dbReference type="Proteomes" id="UP001054821">
    <property type="component" value="Chromosome 6"/>
</dbReference>
<name>A0AAD4VF69_PRUDU</name>
<proteinExistence type="predicted"/>
<dbReference type="Gene3D" id="3.30.420.10">
    <property type="entry name" value="Ribonuclease H-like superfamily/Ribonuclease H"/>
    <property type="match status" value="1"/>
</dbReference>
<gene>
    <name evidence="1" type="ORF">L3X38_032438</name>
</gene>
<evidence type="ECO:0000313" key="1">
    <source>
        <dbReference type="EMBL" id="KAI5323366.1"/>
    </source>
</evidence>
<sequence>MDEFRQHLDTVLESVHLPDALWAYRTSPRSAIGFSPYSLVYAYDAISPVEITIPLARVSTVNDLEWDAKSCSDWRLLDLEAVDEKRMEVERKMALYHKTIAQAYKRTVKPQAFKQGDLVLKVVEHVKRQVSGPSKFAPQWEGPYAIKEVHSSGYYRLILVTEGMLTDPING</sequence>
<dbReference type="InterPro" id="IPR036397">
    <property type="entry name" value="RNaseH_sf"/>
</dbReference>